<proteinExistence type="predicted"/>
<sequence>MPFLTRAERPGGGGLLCFVEGISYGESAIRRKGARRRPGERIRPEHRAALAADCGSSSRRQGHRQALQLRHCAAAGRLGGISGTTRPGGAGTDRWTSSREQDRGTGRLSDGTEEQLRERMVIG</sequence>
<feature type="compositionally biased region" description="Gly residues" evidence="1">
    <location>
        <begin position="78"/>
        <end position="91"/>
    </location>
</feature>
<comment type="caution">
    <text evidence="2">The sequence shown here is derived from an EMBL/GenBank/DDBJ whole genome shotgun (WGS) entry which is preliminary data.</text>
</comment>
<organism evidence="2 3">
    <name type="scientific">Purpureocillium lilacinum</name>
    <name type="common">Paecilomyces lilacinus</name>
    <dbReference type="NCBI Taxonomy" id="33203"/>
    <lineage>
        <taxon>Eukaryota</taxon>
        <taxon>Fungi</taxon>
        <taxon>Dikarya</taxon>
        <taxon>Ascomycota</taxon>
        <taxon>Pezizomycotina</taxon>
        <taxon>Sordariomycetes</taxon>
        <taxon>Hypocreomycetidae</taxon>
        <taxon>Hypocreales</taxon>
        <taxon>Ophiocordycipitaceae</taxon>
        <taxon>Purpureocillium</taxon>
    </lineage>
</organism>
<evidence type="ECO:0000256" key="1">
    <source>
        <dbReference type="SAM" id="MobiDB-lite"/>
    </source>
</evidence>
<dbReference type="EMBL" id="LSBI01000001">
    <property type="protein sequence ID" value="OAQ94371.1"/>
    <property type="molecule type" value="Genomic_DNA"/>
</dbReference>
<gene>
    <name evidence="2" type="ORF">VFPFJ_00480</name>
</gene>
<feature type="compositionally biased region" description="Basic and acidic residues" evidence="1">
    <location>
        <begin position="114"/>
        <end position="123"/>
    </location>
</feature>
<feature type="region of interest" description="Disordered" evidence="1">
    <location>
        <begin position="78"/>
        <end position="123"/>
    </location>
</feature>
<protein>
    <submittedName>
        <fullName evidence="2">Uncharacterized protein</fullName>
    </submittedName>
</protein>
<accession>A0A179HXU7</accession>
<feature type="compositionally biased region" description="Basic and acidic residues" evidence="1">
    <location>
        <begin position="96"/>
        <end position="105"/>
    </location>
</feature>
<evidence type="ECO:0000313" key="2">
    <source>
        <dbReference type="EMBL" id="OAQ94371.1"/>
    </source>
</evidence>
<feature type="compositionally biased region" description="Basic and acidic residues" evidence="1">
    <location>
        <begin position="37"/>
        <end position="48"/>
    </location>
</feature>
<name>A0A179HXU7_PURLI</name>
<dbReference type="AlphaFoldDB" id="A0A179HXU7"/>
<evidence type="ECO:0000313" key="3">
    <source>
        <dbReference type="Proteomes" id="UP000078340"/>
    </source>
</evidence>
<feature type="region of interest" description="Disordered" evidence="1">
    <location>
        <begin position="33"/>
        <end position="63"/>
    </location>
</feature>
<reference evidence="2 3" key="1">
    <citation type="submission" date="2016-02" db="EMBL/GenBank/DDBJ databases">
        <title>Biosynthesis of antibiotic leucinostatins and their inhibition on Phytophthora in bio-control Purpureocillium lilacinum.</title>
        <authorList>
            <person name="Wang G."/>
            <person name="Liu Z."/>
            <person name="Lin R."/>
            <person name="Li E."/>
            <person name="Mao Z."/>
            <person name="Ling J."/>
            <person name="Yin W."/>
            <person name="Xie B."/>
        </authorList>
    </citation>
    <scope>NUCLEOTIDE SEQUENCE [LARGE SCALE GENOMIC DNA]</scope>
    <source>
        <strain evidence="2">PLFJ-1</strain>
    </source>
</reference>
<dbReference type="Proteomes" id="UP000078340">
    <property type="component" value="Unassembled WGS sequence"/>
</dbReference>